<evidence type="ECO:0000256" key="5">
    <source>
        <dbReference type="ARBA" id="ARBA00022729"/>
    </source>
</evidence>
<comment type="similarity">
    <text evidence="3">Belongs to the OST3/OST6 family.</text>
</comment>
<evidence type="ECO:0000256" key="8">
    <source>
        <dbReference type="ARBA" id="ARBA00023136"/>
    </source>
</evidence>
<dbReference type="Proteomes" id="UP000447434">
    <property type="component" value="Chromosome 6"/>
</dbReference>
<keyword evidence="4" id="KW-0812">Transmembrane</keyword>
<keyword evidence="6" id="KW-0256">Endoplasmic reticulum</keyword>
<gene>
    <name evidence="9" type="ORF">Lalb_Chr06g0164871</name>
</gene>
<evidence type="ECO:0000256" key="2">
    <source>
        <dbReference type="ARBA" id="ARBA00004477"/>
    </source>
</evidence>
<proteinExistence type="inferred from homology"/>
<dbReference type="InterPro" id="IPR021149">
    <property type="entry name" value="OligosaccharylTrfase_OST3/OST6"/>
</dbReference>
<dbReference type="AlphaFoldDB" id="A0A6A4QBL7"/>
<organism evidence="9 10">
    <name type="scientific">Lupinus albus</name>
    <name type="common">White lupine</name>
    <name type="synonym">Lupinus termis</name>
    <dbReference type="NCBI Taxonomy" id="3870"/>
    <lineage>
        <taxon>Eukaryota</taxon>
        <taxon>Viridiplantae</taxon>
        <taxon>Streptophyta</taxon>
        <taxon>Embryophyta</taxon>
        <taxon>Tracheophyta</taxon>
        <taxon>Spermatophyta</taxon>
        <taxon>Magnoliopsida</taxon>
        <taxon>eudicotyledons</taxon>
        <taxon>Gunneridae</taxon>
        <taxon>Pentapetalae</taxon>
        <taxon>rosids</taxon>
        <taxon>fabids</taxon>
        <taxon>Fabales</taxon>
        <taxon>Fabaceae</taxon>
        <taxon>Papilionoideae</taxon>
        <taxon>50 kb inversion clade</taxon>
        <taxon>genistoids sensu lato</taxon>
        <taxon>core genistoids</taxon>
        <taxon>Genisteae</taxon>
        <taxon>Lupinus</taxon>
    </lineage>
</organism>
<accession>A0A6A4QBL7</accession>
<reference evidence="10" key="1">
    <citation type="journal article" date="2020" name="Nat. Commun.">
        <title>Genome sequence of the cluster root forming white lupin.</title>
        <authorList>
            <person name="Hufnagel B."/>
            <person name="Marques A."/>
            <person name="Soriano A."/>
            <person name="Marques L."/>
            <person name="Divol F."/>
            <person name="Doumas P."/>
            <person name="Sallet E."/>
            <person name="Mancinotti D."/>
            <person name="Carrere S."/>
            <person name="Marande W."/>
            <person name="Arribat S."/>
            <person name="Keller J."/>
            <person name="Huneau C."/>
            <person name="Blein T."/>
            <person name="Aime D."/>
            <person name="Laguerre M."/>
            <person name="Taylor J."/>
            <person name="Schubert V."/>
            <person name="Nelson M."/>
            <person name="Geu-Flores F."/>
            <person name="Crespi M."/>
            <person name="Gallardo-Guerrero K."/>
            <person name="Delaux P.-M."/>
            <person name="Salse J."/>
            <person name="Berges H."/>
            <person name="Guyot R."/>
            <person name="Gouzy J."/>
            <person name="Peret B."/>
        </authorList>
    </citation>
    <scope>NUCLEOTIDE SEQUENCE [LARGE SCALE GENOMIC DNA]</scope>
    <source>
        <strain evidence="10">cv. Amiga</strain>
    </source>
</reference>
<dbReference type="PANTHER" id="PTHR12692:SF0">
    <property type="entry name" value="GH11935P"/>
    <property type="match status" value="1"/>
</dbReference>
<comment type="function">
    <text evidence="1">Subunit of the oligosaccharyl transferase (OST) complex that catalyzes the initial transfer of a defined glycan (Glc(3)Man(9)GlcNAc(2) in eukaryotes) from the lipid carrier dolichol-pyrophosphate to an asparagine residue within an Asn-X-Ser/Thr consensus motif in nascent polypeptide chains, the first step in protein N-glycosylation. N-glycosylation occurs cotranslationally and the complex associates with the Sec61 complex at the channel-forming translocon complex that mediates protein translocation across the endoplasmic reticulum (ER). All subunits are required for a maximal enzyme activity.</text>
</comment>
<sequence length="338" mass="37996">MALSPKLTFLFLIITLSSVSASASASNDDPVGELLSLQSTSKYGVIYLDDQSISRFITSVTTPRPYSIFVTFDAVEFHDRAELGLVKFMKEFNLVSSSFIKNNPNITKIFFCHIEFKDSNLTFTRFGVRNLPHVRLVGPTHGFSDSEPMGTLDPTRIAESMAEFIEFKTNISVGPIHRPPLLSRYHIILISIVILAFIPYAIKKFIAGQTPFHSPKLWLAFSLFVYFFSVSGCMHNIIRKAPMYLVDRNNPSKLMFFYQSPSMQLGAEGFTVGFLYTVVGLLLAFLTQGLVKVSNVIVQRVVMILALFVSLFIVNQVVVLTNWKTGYGIHGFWPSSWN</sequence>
<dbReference type="Pfam" id="PF04756">
    <property type="entry name" value="OST3_OST6"/>
    <property type="match status" value="1"/>
</dbReference>
<keyword evidence="8" id="KW-0472">Membrane</keyword>
<dbReference type="OrthoDB" id="67566at2759"/>
<name>A0A6A4QBL7_LUPAL</name>
<keyword evidence="5" id="KW-0732">Signal</keyword>
<dbReference type="EMBL" id="WOCE01000006">
    <property type="protein sequence ID" value="KAE9611665.1"/>
    <property type="molecule type" value="Genomic_DNA"/>
</dbReference>
<comment type="subcellular location">
    <subcellularLocation>
        <location evidence="2">Endoplasmic reticulum membrane</location>
        <topology evidence="2">Multi-pass membrane protein</topology>
    </subcellularLocation>
</comment>
<comment type="caution">
    <text evidence="9">The sequence shown here is derived from an EMBL/GenBank/DDBJ whole genome shotgun (WGS) entry which is preliminary data.</text>
</comment>
<evidence type="ECO:0000256" key="3">
    <source>
        <dbReference type="ARBA" id="ARBA00009561"/>
    </source>
</evidence>
<evidence type="ECO:0000256" key="1">
    <source>
        <dbReference type="ARBA" id="ARBA00002791"/>
    </source>
</evidence>
<dbReference type="GO" id="GO:0008250">
    <property type="term" value="C:oligosaccharyltransferase complex"/>
    <property type="evidence" value="ECO:0007669"/>
    <property type="project" value="TreeGrafter"/>
</dbReference>
<evidence type="ECO:0000313" key="10">
    <source>
        <dbReference type="Proteomes" id="UP000447434"/>
    </source>
</evidence>
<dbReference type="Gene3D" id="3.40.30.10">
    <property type="entry name" value="Glutaredoxin"/>
    <property type="match status" value="1"/>
</dbReference>
<keyword evidence="7" id="KW-1133">Transmembrane helix</keyword>
<evidence type="ECO:0000256" key="6">
    <source>
        <dbReference type="ARBA" id="ARBA00022824"/>
    </source>
</evidence>
<keyword evidence="9" id="KW-0808">Transferase</keyword>
<evidence type="ECO:0000256" key="4">
    <source>
        <dbReference type="ARBA" id="ARBA00022692"/>
    </source>
</evidence>
<keyword evidence="10" id="KW-1185">Reference proteome</keyword>
<dbReference type="GO" id="GO:0016740">
    <property type="term" value="F:transferase activity"/>
    <property type="evidence" value="ECO:0007669"/>
    <property type="project" value="UniProtKB-KW"/>
</dbReference>
<dbReference type="GO" id="GO:0018279">
    <property type="term" value="P:protein N-linked glycosylation via asparagine"/>
    <property type="evidence" value="ECO:0007669"/>
    <property type="project" value="TreeGrafter"/>
</dbReference>
<evidence type="ECO:0000313" key="9">
    <source>
        <dbReference type="EMBL" id="KAE9611665.1"/>
    </source>
</evidence>
<dbReference type="PANTHER" id="PTHR12692">
    <property type="entry name" value="DOLICHYL-DIPHOSPHOOLIGOSACCHARIDE--PROTEIN GLYCOSYLTRANSFERASE-RELATED"/>
    <property type="match status" value="1"/>
</dbReference>
<evidence type="ECO:0000256" key="7">
    <source>
        <dbReference type="ARBA" id="ARBA00022989"/>
    </source>
</evidence>
<protein>
    <submittedName>
        <fullName evidence="9">Putative oligosaccharyl transferase complex, subunit OST3/OST6</fullName>
    </submittedName>
</protein>